<feature type="transmembrane region" description="Helical" evidence="1">
    <location>
        <begin position="71"/>
        <end position="96"/>
    </location>
</feature>
<gene>
    <name evidence="2" type="ORF">FHL02_02355</name>
</gene>
<reference evidence="2 3" key="1">
    <citation type="journal article" date="2019" name="Syst. Appl. Microbiol.">
        <title>Polyphasic characterization of two novel Lactobacillus spp. isolated from blown salami packages: Description of Lactobacillus halodurans sp. nov. and Lactobacillus salsicarnum sp. nov.</title>
        <authorList>
            <person name="Schuster J.A."/>
            <person name="Klingl A."/>
            <person name="Vogel R.F."/>
            <person name="Ehrmann M.A."/>
        </authorList>
    </citation>
    <scope>NUCLEOTIDE SEQUENCE [LARGE SCALE GENOMIC DNA]</scope>
    <source>
        <strain evidence="2 3">TMW 1.2118</strain>
    </source>
</reference>
<keyword evidence="1" id="KW-1133">Transmembrane helix</keyword>
<protein>
    <submittedName>
        <fullName evidence="2">Uncharacterized protein</fullName>
    </submittedName>
</protein>
<proteinExistence type="predicted"/>
<name>A0A5P0ZFN2_9LACO</name>
<feature type="transmembrane region" description="Helical" evidence="1">
    <location>
        <begin position="141"/>
        <end position="159"/>
    </location>
</feature>
<keyword evidence="1" id="KW-0812">Transmembrane</keyword>
<organism evidence="2 3">
    <name type="scientific">Companilactobacillus mishanensis</name>
    <dbReference type="NCBI Taxonomy" id="2486008"/>
    <lineage>
        <taxon>Bacteria</taxon>
        <taxon>Bacillati</taxon>
        <taxon>Bacillota</taxon>
        <taxon>Bacilli</taxon>
        <taxon>Lactobacillales</taxon>
        <taxon>Lactobacillaceae</taxon>
        <taxon>Companilactobacillus</taxon>
    </lineage>
</organism>
<dbReference type="Proteomes" id="UP000380386">
    <property type="component" value="Unassembled WGS sequence"/>
</dbReference>
<feature type="transmembrane region" description="Helical" evidence="1">
    <location>
        <begin position="116"/>
        <end position="134"/>
    </location>
</feature>
<comment type="caution">
    <text evidence="2">The sequence shown here is derived from an EMBL/GenBank/DDBJ whole genome shotgun (WGS) entry which is preliminary data.</text>
</comment>
<evidence type="ECO:0000313" key="3">
    <source>
        <dbReference type="Proteomes" id="UP000380386"/>
    </source>
</evidence>
<evidence type="ECO:0000256" key="1">
    <source>
        <dbReference type="SAM" id="Phobius"/>
    </source>
</evidence>
<feature type="transmembrane region" description="Helical" evidence="1">
    <location>
        <begin position="29"/>
        <end position="50"/>
    </location>
</feature>
<dbReference type="RefSeq" id="WP_153382053.1">
    <property type="nucleotide sequence ID" value="NZ_VDFM01000002.1"/>
</dbReference>
<evidence type="ECO:0000313" key="2">
    <source>
        <dbReference type="EMBL" id="MQS51856.1"/>
    </source>
</evidence>
<sequence length="208" mass="23746">MQTFKNPNLSVISQFFDGVSIMEIKSQQVHLPILWFCYLLIPGLILMNSIDQVNKSNSTKLRGLKFSTLELGTVNLVLIILISLLYTCSTFLVFLLLFKIDPDIILNPNSIINNQLIIYLASILFLVIFVLLTVQCLIAVFEPRISIVGPIIILIYTIFNPNKWNILNNTMLSRFNSQLNIQLLLITMIVIFTISTLYLYLIRSSDLT</sequence>
<dbReference type="EMBL" id="VDFM01000002">
    <property type="protein sequence ID" value="MQS51856.1"/>
    <property type="molecule type" value="Genomic_DNA"/>
</dbReference>
<accession>A0A5P0ZFN2</accession>
<dbReference type="AlphaFoldDB" id="A0A5P0ZFN2"/>
<feature type="transmembrane region" description="Helical" evidence="1">
    <location>
        <begin position="179"/>
        <end position="201"/>
    </location>
</feature>
<keyword evidence="1" id="KW-0472">Membrane</keyword>